<protein>
    <submittedName>
        <fullName evidence="3">Glycosyl transferase</fullName>
    </submittedName>
</protein>
<organism evidence="3 4">
    <name type="scientific">Uabimicrobium amorphum</name>
    <dbReference type="NCBI Taxonomy" id="2596890"/>
    <lineage>
        <taxon>Bacteria</taxon>
        <taxon>Pseudomonadati</taxon>
        <taxon>Planctomycetota</taxon>
        <taxon>Candidatus Uabimicrobiia</taxon>
        <taxon>Candidatus Uabimicrobiales</taxon>
        <taxon>Candidatus Uabimicrobiaceae</taxon>
        <taxon>Candidatus Uabimicrobium</taxon>
    </lineage>
</organism>
<gene>
    <name evidence="3" type="ORF">UABAM_02414</name>
</gene>
<dbReference type="Gene3D" id="3.40.50.2000">
    <property type="entry name" value="Glycogen Phosphorylase B"/>
    <property type="match status" value="2"/>
</dbReference>
<evidence type="ECO:0000313" key="4">
    <source>
        <dbReference type="Proteomes" id="UP000326354"/>
    </source>
</evidence>
<dbReference type="PANTHER" id="PTHR12526:SF630">
    <property type="entry name" value="GLYCOSYLTRANSFERASE"/>
    <property type="match status" value="1"/>
</dbReference>
<evidence type="ECO:0000259" key="2">
    <source>
        <dbReference type="Pfam" id="PF13439"/>
    </source>
</evidence>
<dbReference type="Pfam" id="PF00534">
    <property type="entry name" value="Glycos_transf_1"/>
    <property type="match status" value="1"/>
</dbReference>
<dbReference type="GO" id="GO:0016757">
    <property type="term" value="F:glycosyltransferase activity"/>
    <property type="evidence" value="ECO:0007669"/>
    <property type="project" value="InterPro"/>
</dbReference>
<dbReference type="Proteomes" id="UP000326354">
    <property type="component" value="Chromosome"/>
</dbReference>
<feature type="domain" description="Glycosyl transferase family 1" evidence="1">
    <location>
        <begin position="190"/>
        <end position="331"/>
    </location>
</feature>
<sequence length="363" mass="41716">MKIVQVITELRPAGAERIVLELSRGLKKNNHDVAVISLLPIPEKSVIVEELHSLNIEVYSLNLTKFCMWRIFKLRSMLRNLQPQIVHAHLIHANIVTRLNAWRKQYILVNSVHIAEKRPGKKWHFLCDRFTLRHCDSMTVVSNAVQRFHSQKLGIHPSQLPVIYNGIDIPAPISQQQVTHLKKLWKVDHCTKIIGSIGRLEPQKGYDMLFELLPTLSNKIPENESWAIVILGEGQQREVLQQYPSLSNIEIRLPGFRKDAAHCIGAFDLFVMPSRYEGFGLALVEAMSHGVPILANDVDSLPELLQVYQNGSVTNFANINTVEKMIKQLAISQRTPYKEFTLPNMISQYLDLYCKLYRERNFR</sequence>
<dbReference type="InterPro" id="IPR001296">
    <property type="entry name" value="Glyco_trans_1"/>
</dbReference>
<dbReference type="RefSeq" id="WP_173013266.1">
    <property type="nucleotide sequence ID" value="NZ_AP019860.1"/>
</dbReference>
<dbReference type="KEGG" id="uam:UABAM_02414"/>
<keyword evidence="4" id="KW-1185">Reference proteome</keyword>
<reference evidence="3 4" key="1">
    <citation type="submission" date="2019-08" db="EMBL/GenBank/DDBJ databases">
        <title>Complete genome sequence of Candidatus Uab amorphum.</title>
        <authorList>
            <person name="Shiratori T."/>
            <person name="Suzuki S."/>
            <person name="Kakizawa Y."/>
            <person name="Ishida K."/>
        </authorList>
    </citation>
    <scope>NUCLEOTIDE SEQUENCE [LARGE SCALE GENOMIC DNA]</scope>
    <source>
        <strain evidence="3 4">SRT547</strain>
    </source>
</reference>
<dbReference type="Pfam" id="PF13439">
    <property type="entry name" value="Glyco_transf_4"/>
    <property type="match status" value="1"/>
</dbReference>
<dbReference type="InterPro" id="IPR028098">
    <property type="entry name" value="Glyco_trans_4-like_N"/>
</dbReference>
<feature type="domain" description="Glycosyltransferase subfamily 4-like N-terminal" evidence="2">
    <location>
        <begin position="14"/>
        <end position="169"/>
    </location>
</feature>
<accession>A0A5S9ILG3</accession>
<dbReference type="PANTHER" id="PTHR12526">
    <property type="entry name" value="GLYCOSYLTRANSFERASE"/>
    <property type="match status" value="1"/>
</dbReference>
<keyword evidence="3" id="KW-0808">Transferase</keyword>
<evidence type="ECO:0000259" key="1">
    <source>
        <dbReference type="Pfam" id="PF00534"/>
    </source>
</evidence>
<evidence type="ECO:0000313" key="3">
    <source>
        <dbReference type="EMBL" id="BBM84059.1"/>
    </source>
</evidence>
<dbReference type="AlphaFoldDB" id="A0A5S9ILG3"/>
<dbReference type="EMBL" id="AP019860">
    <property type="protein sequence ID" value="BBM84059.1"/>
    <property type="molecule type" value="Genomic_DNA"/>
</dbReference>
<name>A0A5S9ILG3_UABAM</name>
<dbReference type="SUPFAM" id="SSF53756">
    <property type="entry name" value="UDP-Glycosyltransferase/glycogen phosphorylase"/>
    <property type="match status" value="1"/>
</dbReference>
<proteinExistence type="predicted"/>